<dbReference type="CDD" id="cd05387">
    <property type="entry name" value="BY-kinase"/>
    <property type="match status" value="1"/>
</dbReference>
<keyword evidence="2" id="KW-0067">ATP-binding</keyword>
<dbReference type="GO" id="GO:0005886">
    <property type="term" value="C:plasma membrane"/>
    <property type="evidence" value="ECO:0007669"/>
    <property type="project" value="TreeGrafter"/>
</dbReference>
<dbReference type="Pfam" id="PF01656">
    <property type="entry name" value="CbiA"/>
    <property type="match status" value="1"/>
</dbReference>
<feature type="domain" description="CobQ/CobB/MinD/ParA nucleotide binding" evidence="4">
    <location>
        <begin position="493"/>
        <end position="632"/>
    </location>
</feature>
<reference evidence="5 6" key="1">
    <citation type="journal article" date="2018" name="Sci. Rep.">
        <title>A novel species of the marine cyanobacterium Acaryochloris with a unique pigment content and lifestyle.</title>
        <authorList>
            <person name="Partensky F."/>
            <person name="Six C."/>
            <person name="Ratin M."/>
            <person name="Garczarek L."/>
            <person name="Vaulot D."/>
            <person name="Probert I."/>
            <person name="Calteau A."/>
            <person name="Gourvil P."/>
            <person name="Marie D."/>
            <person name="Grebert T."/>
            <person name="Bouchier C."/>
            <person name="Le Panse S."/>
            <person name="Gachenot M."/>
            <person name="Rodriguez F."/>
            <person name="Garrido J.L."/>
        </authorList>
    </citation>
    <scope>NUCLEOTIDE SEQUENCE [LARGE SCALE GENOMIC DNA]</scope>
    <source>
        <strain evidence="5 6">RCC1774</strain>
    </source>
</reference>
<dbReference type="GO" id="GO:0004713">
    <property type="term" value="F:protein tyrosine kinase activity"/>
    <property type="evidence" value="ECO:0007669"/>
    <property type="project" value="TreeGrafter"/>
</dbReference>
<comment type="caution">
    <text evidence="5">The sequence shown here is derived from an EMBL/GenBank/DDBJ whole genome shotgun (WGS) entry which is preliminary data.</text>
</comment>
<organism evidence="5 6">
    <name type="scientific">Acaryochloris thomasi RCC1774</name>
    <dbReference type="NCBI Taxonomy" id="1764569"/>
    <lineage>
        <taxon>Bacteria</taxon>
        <taxon>Bacillati</taxon>
        <taxon>Cyanobacteriota</taxon>
        <taxon>Cyanophyceae</taxon>
        <taxon>Acaryochloridales</taxon>
        <taxon>Acaryochloridaceae</taxon>
        <taxon>Acaryochloris</taxon>
        <taxon>Acaryochloris thomasi</taxon>
    </lineage>
</organism>
<gene>
    <name evidence="5" type="primary">etk_2</name>
    <name evidence="5" type="ORF">C1752_04994</name>
</gene>
<dbReference type="PANTHER" id="PTHR32309">
    <property type="entry name" value="TYROSINE-PROTEIN KINASE"/>
    <property type="match status" value="1"/>
</dbReference>
<keyword evidence="3" id="KW-0175">Coiled coil</keyword>
<name>A0A2W1JQY7_9CYAN</name>
<dbReference type="InterPro" id="IPR050445">
    <property type="entry name" value="Bact_polysacc_biosynth/exp"/>
</dbReference>
<accession>A0A2W1JQY7</accession>
<feature type="coiled-coil region" evidence="3">
    <location>
        <begin position="172"/>
        <end position="267"/>
    </location>
</feature>
<keyword evidence="5" id="KW-0418">Kinase</keyword>
<keyword evidence="5" id="KW-0808">Transferase</keyword>
<dbReference type="Proteomes" id="UP000248857">
    <property type="component" value="Unassembled WGS sequence"/>
</dbReference>
<evidence type="ECO:0000256" key="2">
    <source>
        <dbReference type="ARBA" id="ARBA00022840"/>
    </source>
</evidence>
<evidence type="ECO:0000313" key="5">
    <source>
        <dbReference type="EMBL" id="PZD71591.1"/>
    </source>
</evidence>
<dbReference type="AlphaFoldDB" id="A0A2W1JQY7"/>
<evidence type="ECO:0000256" key="1">
    <source>
        <dbReference type="ARBA" id="ARBA00022741"/>
    </source>
</evidence>
<evidence type="ECO:0000256" key="3">
    <source>
        <dbReference type="SAM" id="Coils"/>
    </source>
</evidence>
<keyword evidence="6" id="KW-1185">Reference proteome</keyword>
<evidence type="ECO:0000313" key="6">
    <source>
        <dbReference type="Proteomes" id="UP000248857"/>
    </source>
</evidence>
<keyword evidence="1" id="KW-0547">Nucleotide-binding</keyword>
<evidence type="ECO:0000259" key="4">
    <source>
        <dbReference type="Pfam" id="PF01656"/>
    </source>
</evidence>
<dbReference type="InterPro" id="IPR002586">
    <property type="entry name" value="CobQ/CobB/MinD/ParA_Nub-bd_dom"/>
</dbReference>
<dbReference type="PANTHER" id="PTHR32309:SF13">
    <property type="entry name" value="FERRIC ENTEROBACTIN TRANSPORT PROTEIN FEPE"/>
    <property type="match status" value="1"/>
</dbReference>
<dbReference type="SUPFAM" id="SSF52540">
    <property type="entry name" value="P-loop containing nucleoside triphosphate hydrolases"/>
    <property type="match status" value="1"/>
</dbReference>
<dbReference type="EC" id="2.7.10.-" evidence="5"/>
<dbReference type="Gene3D" id="3.40.50.300">
    <property type="entry name" value="P-loop containing nucleotide triphosphate hydrolases"/>
    <property type="match status" value="1"/>
</dbReference>
<dbReference type="InterPro" id="IPR005702">
    <property type="entry name" value="Wzc-like_C"/>
</dbReference>
<sequence length="701" mass="77334">MRILIESNYTAKQGRGQATEDKFTDPNVEIDPNTQIQILRSSELLQKAIDLLQQDYPDITVEEIQGALEVSPVYGADRTGQGQIATNVLSADYTSNDPAKTQRILQTLLSVFQVYNLEQQKQRLSKGLAFINEQLPEIRQSVLEAEAALQAFRRGENVIDPAEQAGVTTSQLASVKQERESLKAQYREAKASYETLQQQIEASPRQARSTARLSESPRYQALLNQIQTTELELSRQQQQLTAEHPILQDLRQQREEQIALLRQEESRVLPNGVGAVGDQSILSQGQFGRGDVGLANQLTQAQNTLAGLAARDQSLAQTEAKLEAELREFPELIAQYSRLQPEVQVRQATLQRLLDARQELGLSIAQGGFDWQIVEAPLLGEQTSPNVIRNLLLGTVAGLFLGSIAAFVRESLDDTVHNSEDLGNNISLPLLGTLPALTQAEAREALATLPFYQNNIQEFTTPDLFQWKPLREALDLIYANIQLLKGGVPYKSLMVTSALSGEGKSTLSLGLAISASRLDQRVLIIDADLRNPSLHRVFNLTNHHGLSTLLTGDIPAQEWQSAPQWVYMRWDDVEDDLGEESEASSSLRRLPPSDLSLDVLTAGPSAADPVKLLSLERMKEVISAFQDSYDLILVDSPPVLGLVDTIPVGLGCDGVVMVGRMDKITRTELSNAVDILDKLNLIGLVANGVNQPTKNYKYLRA</sequence>
<dbReference type="EMBL" id="PQWO01000015">
    <property type="protein sequence ID" value="PZD71591.1"/>
    <property type="molecule type" value="Genomic_DNA"/>
</dbReference>
<protein>
    <submittedName>
        <fullName evidence="5">Tyrosine-protein kinase etk</fullName>
        <ecNumber evidence="5">2.7.10.-</ecNumber>
    </submittedName>
</protein>
<proteinExistence type="predicted"/>
<dbReference type="InterPro" id="IPR027417">
    <property type="entry name" value="P-loop_NTPase"/>
</dbReference>